<feature type="transmembrane region" description="Helical" evidence="10">
    <location>
        <begin position="352"/>
        <end position="373"/>
    </location>
</feature>
<dbReference type="GeneID" id="93302517"/>
<dbReference type="PANTHER" id="PTHR32024">
    <property type="entry name" value="TRK SYSTEM POTASSIUM UPTAKE PROTEIN TRKG-RELATED"/>
    <property type="match status" value="1"/>
</dbReference>
<evidence type="ECO:0000256" key="6">
    <source>
        <dbReference type="ARBA" id="ARBA00022958"/>
    </source>
</evidence>
<evidence type="ECO:0000313" key="12">
    <source>
        <dbReference type="Proteomes" id="UP000095003"/>
    </source>
</evidence>
<keyword evidence="8" id="KW-0406">Ion transport</keyword>
<keyword evidence="7 10" id="KW-1133">Transmembrane helix</keyword>
<reference evidence="11 12" key="1">
    <citation type="submission" date="2016-07" db="EMBL/GenBank/DDBJ databases">
        <title>Characterization of isolates of Eisenbergiella tayi derived from blood cultures, using whole genome sequencing.</title>
        <authorList>
            <person name="Burdz T."/>
            <person name="Wiebe D."/>
            <person name="Huynh C."/>
            <person name="Bernard K."/>
        </authorList>
    </citation>
    <scope>NUCLEOTIDE SEQUENCE [LARGE SCALE GENOMIC DNA]</scope>
    <source>
        <strain evidence="11 12">NML 120489</strain>
    </source>
</reference>
<dbReference type="PANTHER" id="PTHR32024:SF1">
    <property type="entry name" value="KTR SYSTEM POTASSIUM UPTAKE PROTEIN B"/>
    <property type="match status" value="1"/>
</dbReference>
<evidence type="ECO:0000256" key="4">
    <source>
        <dbReference type="ARBA" id="ARBA00022538"/>
    </source>
</evidence>
<accession>A0A1E3AQ39</accession>
<feature type="transmembrane region" description="Helical" evidence="10">
    <location>
        <begin position="154"/>
        <end position="175"/>
    </location>
</feature>
<dbReference type="Proteomes" id="UP000095003">
    <property type="component" value="Unassembled WGS sequence"/>
</dbReference>
<dbReference type="InterPro" id="IPR004772">
    <property type="entry name" value="TrkH"/>
</dbReference>
<dbReference type="GO" id="GO:0005886">
    <property type="term" value="C:plasma membrane"/>
    <property type="evidence" value="ECO:0007669"/>
    <property type="project" value="UniProtKB-SubCell"/>
</dbReference>
<gene>
    <name evidence="11" type="primary">ktrB_1</name>
    <name evidence="11" type="ORF">BEH84_03237</name>
</gene>
<evidence type="ECO:0000256" key="5">
    <source>
        <dbReference type="ARBA" id="ARBA00022692"/>
    </source>
</evidence>
<dbReference type="AlphaFoldDB" id="A0A1E3AQ39"/>
<evidence type="ECO:0000256" key="3">
    <source>
        <dbReference type="ARBA" id="ARBA00022475"/>
    </source>
</evidence>
<dbReference type="InterPro" id="IPR003445">
    <property type="entry name" value="Cat_transpt"/>
</dbReference>
<dbReference type="EMBL" id="MCGI01000003">
    <property type="protein sequence ID" value="ODM10808.1"/>
    <property type="molecule type" value="Genomic_DNA"/>
</dbReference>
<keyword evidence="6" id="KW-0630">Potassium</keyword>
<protein>
    <submittedName>
        <fullName evidence="11">Ktr system potassium uptake protein B</fullName>
    </submittedName>
</protein>
<comment type="caution">
    <text evidence="11">The sequence shown here is derived from an EMBL/GenBank/DDBJ whole genome shotgun (WGS) entry which is preliminary data.</text>
</comment>
<evidence type="ECO:0000256" key="9">
    <source>
        <dbReference type="ARBA" id="ARBA00023136"/>
    </source>
</evidence>
<proteinExistence type="predicted"/>
<dbReference type="NCBIfam" id="TIGR00933">
    <property type="entry name" value="2a38"/>
    <property type="match status" value="1"/>
</dbReference>
<evidence type="ECO:0000256" key="2">
    <source>
        <dbReference type="ARBA" id="ARBA00022448"/>
    </source>
</evidence>
<evidence type="ECO:0000313" key="11">
    <source>
        <dbReference type="EMBL" id="ODM10808.1"/>
    </source>
</evidence>
<evidence type="ECO:0000256" key="1">
    <source>
        <dbReference type="ARBA" id="ARBA00004651"/>
    </source>
</evidence>
<dbReference type="Pfam" id="PF02386">
    <property type="entry name" value="TrkH"/>
    <property type="match status" value="1"/>
</dbReference>
<feature type="transmembrane region" description="Helical" evidence="10">
    <location>
        <begin position="195"/>
        <end position="213"/>
    </location>
</feature>
<feature type="transmembrane region" description="Helical" evidence="10">
    <location>
        <begin position="408"/>
        <end position="429"/>
    </location>
</feature>
<evidence type="ECO:0000256" key="8">
    <source>
        <dbReference type="ARBA" id="ARBA00023065"/>
    </source>
</evidence>
<feature type="transmembrane region" description="Helical" evidence="10">
    <location>
        <begin position="233"/>
        <end position="252"/>
    </location>
</feature>
<name>A0A1E3AQ39_9FIRM</name>
<keyword evidence="3" id="KW-1003">Cell membrane</keyword>
<organism evidence="11 12">
    <name type="scientific">Eisenbergiella tayi</name>
    <dbReference type="NCBI Taxonomy" id="1432052"/>
    <lineage>
        <taxon>Bacteria</taxon>
        <taxon>Bacillati</taxon>
        <taxon>Bacillota</taxon>
        <taxon>Clostridia</taxon>
        <taxon>Lachnospirales</taxon>
        <taxon>Lachnospiraceae</taxon>
        <taxon>Eisenbergiella</taxon>
    </lineage>
</organism>
<keyword evidence="4" id="KW-0633">Potassium transport</keyword>
<dbReference type="RefSeq" id="WP_069157580.1">
    <property type="nucleotide sequence ID" value="NZ_DBFYTC010000265.1"/>
</dbReference>
<keyword evidence="2" id="KW-0813">Transport</keyword>
<feature type="transmembrane region" description="Helical" evidence="10">
    <location>
        <begin position="75"/>
        <end position="97"/>
    </location>
</feature>
<dbReference type="PATRIC" id="fig|1432052.3.peg.3577"/>
<keyword evidence="9 10" id="KW-0472">Membrane</keyword>
<comment type="subcellular location">
    <subcellularLocation>
        <location evidence="1">Cell membrane</location>
        <topology evidence="1">Multi-pass membrane protein</topology>
    </subcellularLocation>
</comment>
<sequence>MLTKKKTKMSYTRMLALGFALIILIGALLLSLPFATKSRECMPFLDALFTATSATCVTGLVVADTYQNWSLFGQLVILTLIQIGGLGFITIGSYIAVVMKKKIGLKERTAIHESVSTMELAGVVRLVRKIVMGTFAFELAGALLLSLRFVPQYGLLRGCYMGLFHAVSAFCNAGFDLMGINEAYSSLVSYEGDILVNFTVMALIIIGGTGFLVWDDIQRNGLRFKKYLLHTKIVLITTAVLIFGGALLFYLLEKDNVFAGMSGKEQLLGALFSAVTPRTAGFNSVDTAAMKESSKFLTMVLMFIGGSSGSTAGGVKVTTAVVMLLSTIAMIRGTHGVNILNRRLEEDTVKKASAIVTIDLSLAVAAALIIMAVQPLKLTDTLFEVFSAIGTVGMTTGVTRKLVPVSRIVIILLMYCGRLGSLTFTLVFARSKPEPPVKQPVEKIVVG</sequence>
<feature type="transmembrane region" description="Helical" evidence="10">
    <location>
        <begin position="300"/>
        <end position="331"/>
    </location>
</feature>
<dbReference type="GO" id="GO:0015379">
    <property type="term" value="F:potassium:chloride symporter activity"/>
    <property type="evidence" value="ECO:0007669"/>
    <property type="project" value="InterPro"/>
</dbReference>
<evidence type="ECO:0000256" key="7">
    <source>
        <dbReference type="ARBA" id="ARBA00022989"/>
    </source>
</evidence>
<evidence type="ECO:0000256" key="10">
    <source>
        <dbReference type="SAM" id="Phobius"/>
    </source>
</evidence>
<keyword evidence="5 10" id="KW-0812">Transmembrane</keyword>